<dbReference type="EMBL" id="LDSE01000027">
    <property type="protein sequence ID" value="KTS66931.1"/>
    <property type="molecule type" value="Genomic_DNA"/>
</dbReference>
<reference evidence="3 4" key="1">
    <citation type="journal article" date="2016" name="Front. Microbiol.">
        <title>Genomic Resource of Rice Seed Associated Bacteria.</title>
        <authorList>
            <person name="Midha S."/>
            <person name="Bansal K."/>
            <person name="Sharma S."/>
            <person name="Kumar N."/>
            <person name="Patil P.P."/>
            <person name="Chaudhry V."/>
            <person name="Patil P.B."/>
        </authorList>
    </citation>
    <scope>NUCLEOTIDE SEQUENCE [LARGE SCALE GENOMIC DNA]</scope>
    <source>
        <strain evidence="3 4">SA3</strain>
    </source>
</reference>
<feature type="signal peptide" evidence="1">
    <location>
        <begin position="1"/>
        <end position="24"/>
    </location>
</feature>
<proteinExistence type="predicted"/>
<dbReference type="Pfam" id="PF02395">
    <property type="entry name" value="Peptidase_S6"/>
    <property type="match status" value="1"/>
</dbReference>
<name>A0A8E1RX02_9GAMM</name>
<dbReference type="GO" id="GO:0004175">
    <property type="term" value="F:endopeptidase activity"/>
    <property type="evidence" value="ECO:0007669"/>
    <property type="project" value="InterPro"/>
</dbReference>
<keyword evidence="1" id="KW-0732">Signal</keyword>
<comment type="caution">
    <text evidence="3">The sequence shown here is derived from an EMBL/GenBank/DDBJ whole genome shotgun (WGS) entry which is preliminary data.</text>
</comment>
<protein>
    <recommendedName>
        <fullName evidence="2">Peptidase S6 domain-containing protein</fullName>
    </recommendedName>
</protein>
<feature type="domain" description="Peptidase S6" evidence="2">
    <location>
        <begin position="25"/>
        <end position="119"/>
    </location>
</feature>
<evidence type="ECO:0000256" key="1">
    <source>
        <dbReference type="SAM" id="SignalP"/>
    </source>
</evidence>
<dbReference type="Gene3D" id="2.40.10.120">
    <property type="match status" value="1"/>
</dbReference>
<dbReference type="InterPro" id="IPR030396">
    <property type="entry name" value="Peptidase_S6_dom"/>
</dbReference>
<evidence type="ECO:0000259" key="2">
    <source>
        <dbReference type="PROSITE" id="PS51691"/>
    </source>
</evidence>
<dbReference type="AlphaFoldDB" id="A0A8E1RX02"/>
<sequence>MNIMKKSQLALLISTLCLSGSPYAGIMRHDIDVQEYRDFAENRGKYAIGATDIPLYRKDGTFEGYVLDVPMPDFSMVSDEGFSSFIAPSFVTGAKHIRYVLSLNLGNKARFAPTYRGIN</sequence>
<evidence type="ECO:0000313" key="3">
    <source>
        <dbReference type="EMBL" id="KTS66931.1"/>
    </source>
</evidence>
<dbReference type="Proteomes" id="UP000071979">
    <property type="component" value="Unassembled WGS sequence"/>
</dbReference>
<accession>A0A8E1RX02</accession>
<organism evidence="3 4">
    <name type="scientific">Pantoea dispersa</name>
    <dbReference type="NCBI Taxonomy" id="59814"/>
    <lineage>
        <taxon>Bacteria</taxon>
        <taxon>Pseudomonadati</taxon>
        <taxon>Pseudomonadota</taxon>
        <taxon>Gammaproteobacteria</taxon>
        <taxon>Enterobacterales</taxon>
        <taxon>Erwiniaceae</taxon>
        <taxon>Pantoea</taxon>
    </lineage>
</organism>
<dbReference type="PROSITE" id="PS51691">
    <property type="entry name" value="PEPTIDASE_S6"/>
    <property type="match status" value="1"/>
</dbReference>
<feature type="chain" id="PRO_5034453078" description="Peptidase S6 domain-containing protein" evidence="1">
    <location>
        <begin position="25"/>
        <end position="119"/>
    </location>
</feature>
<evidence type="ECO:0000313" key="4">
    <source>
        <dbReference type="Proteomes" id="UP000071979"/>
    </source>
</evidence>
<gene>
    <name evidence="3" type="ORF">SA3R_14780</name>
</gene>